<reference evidence="1" key="1">
    <citation type="submission" date="2020-05" db="EMBL/GenBank/DDBJ databases">
        <authorList>
            <person name="Rincon C."/>
            <person name="Sanders R I."/>
            <person name="Robbins C."/>
            <person name="Chaturvedi A."/>
        </authorList>
    </citation>
    <scope>NUCLEOTIDE SEQUENCE</scope>
    <source>
        <strain evidence="1">CHB12</strain>
    </source>
</reference>
<comment type="caution">
    <text evidence="1">The sequence shown here is derived from an EMBL/GenBank/DDBJ whole genome shotgun (WGS) entry which is preliminary data.</text>
</comment>
<dbReference type="AlphaFoldDB" id="A0A916EBQ9"/>
<dbReference type="Proteomes" id="UP000684084">
    <property type="component" value="Unassembled WGS sequence"/>
</dbReference>
<gene>
    <name evidence="1" type="ORF">CHRIB12_LOCUS14921</name>
</gene>
<dbReference type="OrthoDB" id="10304997at2759"/>
<dbReference type="VEuPathDB" id="FungiDB:RhiirFUN_026248"/>
<sequence length="170" mass="20193">MGKNSKVHFWKRKRAHEINEQTTSLHIWCYTKGSKSSFKVKVGMDNDLFDLIVRQKKRTTLSVLTLAHFKLPDVTYAEKLNLKMKSGSASLYSPYSIKLSKSGESIDETYYNLPTIRGPDSSIVFLKRFLHYNYYNWFTCDSKEYFHEKRNKKIKKIKNLLWMQMLKRAF</sequence>
<accession>A0A916EBQ9</accession>
<dbReference type="EMBL" id="CAGKOT010000034">
    <property type="protein sequence ID" value="CAB5375527.1"/>
    <property type="molecule type" value="Genomic_DNA"/>
</dbReference>
<name>A0A916EBQ9_9GLOM</name>
<evidence type="ECO:0000313" key="1">
    <source>
        <dbReference type="EMBL" id="CAB5375527.1"/>
    </source>
</evidence>
<protein>
    <submittedName>
        <fullName evidence="1">Uncharacterized protein</fullName>
    </submittedName>
</protein>
<organism evidence="1 2">
    <name type="scientific">Rhizophagus irregularis</name>
    <dbReference type="NCBI Taxonomy" id="588596"/>
    <lineage>
        <taxon>Eukaryota</taxon>
        <taxon>Fungi</taxon>
        <taxon>Fungi incertae sedis</taxon>
        <taxon>Mucoromycota</taxon>
        <taxon>Glomeromycotina</taxon>
        <taxon>Glomeromycetes</taxon>
        <taxon>Glomerales</taxon>
        <taxon>Glomeraceae</taxon>
        <taxon>Rhizophagus</taxon>
    </lineage>
</organism>
<proteinExistence type="predicted"/>
<evidence type="ECO:0000313" key="2">
    <source>
        <dbReference type="Proteomes" id="UP000684084"/>
    </source>
</evidence>